<accession>A0A9R0AAX4</accession>
<evidence type="ECO:0000256" key="1">
    <source>
        <dbReference type="ARBA" id="ARBA00022729"/>
    </source>
</evidence>
<feature type="domain" description="UMOD/GP2/OIT3-like D8C" evidence="4">
    <location>
        <begin position="68"/>
        <end position="149"/>
    </location>
</feature>
<feature type="signal peptide" evidence="3">
    <location>
        <begin position="1"/>
        <end position="19"/>
    </location>
</feature>
<name>A0A9R0AAX4_CYPCA</name>
<dbReference type="InterPro" id="IPR057774">
    <property type="entry name" value="D8C_UMOD/GP2/OIT3-like"/>
</dbReference>
<proteinExistence type="predicted"/>
<dbReference type="GeneID" id="122139301"/>
<dbReference type="AlphaFoldDB" id="A0A9R0AAX4"/>
<evidence type="ECO:0000256" key="2">
    <source>
        <dbReference type="ARBA" id="ARBA00023157"/>
    </source>
</evidence>
<evidence type="ECO:0000259" key="4">
    <source>
        <dbReference type="Pfam" id="PF23283"/>
    </source>
</evidence>
<evidence type="ECO:0000256" key="3">
    <source>
        <dbReference type="SAM" id="SignalP"/>
    </source>
</evidence>
<feature type="chain" id="PRO_5040318198" evidence="3">
    <location>
        <begin position="20"/>
        <end position="241"/>
    </location>
</feature>
<evidence type="ECO:0000313" key="5">
    <source>
        <dbReference type="RefSeq" id="XP_042591954.1"/>
    </source>
</evidence>
<keyword evidence="2" id="KW-1015">Disulfide bond</keyword>
<dbReference type="Proteomes" id="UP001155660">
    <property type="component" value="Chromosome B12"/>
</dbReference>
<dbReference type="KEGG" id="ccar:122139301"/>
<gene>
    <name evidence="5" type="primary">LOC122139301</name>
</gene>
<dbReference type="OrthoDB" id="2015116at2759"/>
<dbReference type="Pfam" id="PF23283">
    <property type="entry name" value="D8C_UMOD"/>
    <property type="match status" value="1"/>
</dbReference>
<sequence length="241" mass="27920">MRFLISLFVLLVNGEIINCAIIIPHTELANSSSDPCYNYNTLNDYWRDIRQYLDTGYDDTLVEWSGWYRLYLNGESAQMSEWCASYMRCGGYTGLYLNGSHPTLEDAVVTREVVGTNGYQWGFNTSTSIQVKACPGDYYVYKLIKPDVSIYRPTYCAVSFSSISSDPCYNYQYLDRPWRANNESGDWICDERFSWNGWYRLFYYGMNIQMSETCISSFSCNTYYNLWLNGPSSSDRGWSGD</sequence>
<dbReference type="RefSeq" id="XP_042591954.1">
    <property type="nucleotide sequence ID" value="XM_042736020.1"/>
</dbReference>
<organism evidence="5">
    <name type="scientific">Cyprinus carpio</name>
    <name type="common">Common carp</name>
    <dbReference type="NCBI Taxonomy" id="7962"/>
    <lineage>
        <taxon>Eukaryota</taxon>
        <taxon>Metazoa</taxon>
        <taxon>Chordata</taxon>
        <taxon>Craniata</taxon>
        <taxon>Vertebrata</taxon>
        <taxon>Euteleostomi</taxon>
        <taxon>Actinopterygii</taxon>
        <taxon>Neopterygii</taxon>
        <taxon>Teleostei</taxon>
        <taxon>Ostariophysi</taxon>
        <taxon>Cypriniformes</taxon>
        <taxon>Cyprinidae</taxon>
        <taxon>Cyprininae</taxon>
        <taxon>Cyprinus</taxon>
    </lineage>
</organism>
<reference evidence="5" key="1">
    <citation type="submission" date="2025-08" db="UniProtKB">
        <authorList>
            <consortium name="RefSeq"/>
        </authorList>
    </citation>
    <scope>IDENTIFICATION</scope>
    <source>
        <tissue evidence="5">Muscle</tissue>
    </source>
</reference>
<protein>
    <submittedName>
        <fullName evidence="5">Pancreatic secretory granule membrane major glycoprotein GP2-like</fullName>
    </submittedName>
</protein>
<keyword evidence="1 3" id="KW-0732">Signal</keyword>